<keyword evidence="1" id="KW-0472">Membrane</keyword>
<evidence type="ECO:0000313" key="4">
    <source>
        <dbReference type="Proteomes" id="UP000670475"/>
    </source>
</evidence>
<accession>A0A940ME70</accession>
<keyword evidence="2" id="KW-0732">Signal</keyword>
<feature type="transmembrane region" description="Helical" evidence="1">
    <location>
        <begin position="231"/>
        <end position="252"/>
    </location>
</feature>
<keyword evidence="1" id="KW-0812">Transmembrane</keyword>
<protein>
    <recommendedName>
        <fullName evidence="5">Gram-positive cocci surface proteins LPxTG domain-containing protein</fullName>
    </recommendedName>
</protein>
<evidence type="ECO:0000256" key="2">
    <source>
        <dbReference type="SAM" id="SignalP"/>
    </source>
</evidence>
<dbReference type="EMBL" id="JAGIQL010000178">
    <property type="protein sequence ID" value="MBP0461325.1"/>
    <property type="molecule type" value="Genomic_DNA"/>
</dbReference>
<keyword evidence="1" id="KW-1133">Transmembrane helix</keyword>
<gene>
    <name evidence="3" type="ORF">JFN87_28255</name>
</gene>
<evidence type="ECO:0000256" key="1">
    <source>
        <dbReference type="SAM" id="Phobius"/>
    </source>
</evidence>
<proteinExistence type="predicted"/>
<evidence type="ECO:0000313" key="3">
    <source>
        <dbReference type="EMBL" id="MBP0461325.1"/>
    </source>
</evidence>
<name>A0A940ME70_9ACTN</name>
<keyword evidence="4" id="KW-1185">Reference proteome</keyword>
<dbReference type="RefSeq" id="WP_209344520.1">
    <property type="nucleotide sequence ID" value="NZ_JAGIQL010000178.1"/>
</dbReference>
<organism evidence="3 4">
    <name type="scientific">Streptomyces montanisoli</name>
    <dbReference type="NCBI Taxonomy" id="2798581"/>
    <lineage>
        <taxon>Bacteria</taxon>
        <taxon>Bacillati</taxon>
        <taxon>Actinomycetota</taxon>
        <taxon>Actinomycetes</taxon>
        <taxon>Kitasatosporales</taxon>
        <taxon>Streptomycetaceae</taxon>
        <taxon>Streptomyces</taxon>
    </lineage>
</organism>
<comment type="caution">
    <text evidence="3">The sequence shown here is derived from an EMBL/GenBank/DDBJ whole genome shotgun (WGS) entry which is preliminary data.</text>
</comment>
<evidence type="ECO:0008006" key="5">
    <source>
        <dbReference type="Google" id="ProtNLM"/>
    </source>
</evidence>
<dbReference type="AlphaFoldDB" id="A0A940ME70"/>
<feature type="chain" id="PRO_5039402193" description="Gram-positive cocci surface proteins LPxTG domain-containing protein" evidence="2">
    <location>
        <begin position="26"/>
        <end position="260"/>
    </location>
</feature>
<feature type="signal peptide" evidence="2">
    <location>
        <begin position="1"/>
        <end position="25"/>
    </location>
</feature>
<sequence length="260" mass="26165">MRPRHAAALSLGLLLAAAVPLPAAAAAVLPSAPSASRPARAAVPRGPVPACGDKAGHDFPIRTRLHGGPGTYRAGGDAATWSVDLTNTTHRTCRNVHPVIVIAGRGRDLTAAQVSLRLADEHGRLRAVPLHTTDEDEIIGVFDKDTTGFTVPAGATVTVAASLAFAAGAPTDRITVSAAAVQRQGGDGGWVGQSAPYRFDVVDGGGTTGDGTGIGALPLVPQLAATGTAGVVARTTLAVGLIAAGAGTVVLVERRRSRKP</sequence>
<reference evidence="3" key="1">
    <citation type="submission" date="2021-03" db="EMBL/GenBank/DDBJ databases">
        <title>Whole genome sequence of Streptomyces bomunensis MMS17-BM035.</title>
        <authorList>
            <person name="Lee J.H."/>
        </authorList>
    </citation>
    <scope>NUCLEOTIDE SEQUENCE</scope>
    <source>
        <strain evidence="3">MMS17-BM035</strain>
    </source>
</reference>
<dbReference type="Proteomes" id="UP000670475">
    <property type="component" value="Unassembled WGS sequence"/>
</dbReference>